<dbReference type="RefSeq" id="WP_054770579.1">
    <property type="nucleotide sequence ID" value="NZ_CP045835.1"/>
</dbReference>
<reference evidence="3" key="2">
    <citation type="submission" date="2023-05" db="EMBL/GenBank/DDBJ databases">
        <title>Comparative genomics of Bacillaceae isolates and their secondary metabolite potential.</title>
        <authorList>
            <person name="Song L."/>
            <person name="Nielsen L.J."/>
            <person name="Mohite O."/>
            <person name="Xu X."/>
            <person name="Weber T."/>
            <person name="Kovacs A.T."/>
        </authorList>
    </citation>
    <scope>NUCLEOTIDE SEQUENCE</scope>
    <source>
        <strain evidence="3">LY1</strain>
    </source>
</reference>
<protein>
    <submittedName>
        <fullName evidence="2">HD domain-containing protein</fullName>
    </submittedName>
    <submittedName>
        <fullName evidence="3">HD-GYP domain-containing protein</fullName>
        <ecNumber evidence="3">3.1.4.-</ecNumber>
    </submittedName>
</protein>
<dbReference type="EC" id="3.1.4.-" evidence="3"/>
<dbReference type="GO" id="GO:0016787">
    <property type="term" value="F:hydrolase activity"/>
    <property type="evidence" value="ECO:0007669"/>
    <property type="project" value="UniProtKB-KW"/>
</dbReference>
<sequence length="369" mass="41432">MRLISIDVLKEGMVLGRTIWNEAGHPLLKKDVVINDRIIQRLQELNMHYLYIDDEISEGIEVKETVPTAMRNKAVSTIKSSFQSMDGLNPVNASYILDQQSKAIVSIVDELLSAVTGNDEILTILTDAYLFDEYLYQHSFQVTLYSIAIAKELGYSAEDLRLIGIGALLHDVGKLMVPKEILTKPGRLSNEEFDTMKKHTRYGFDLLRNLHSISLLVAHCAFQHHERIDGSGYPRGLVDFEIHPFAKIIGVADVFDAVTTNRVYREKMLPSQGLAIVEAGAGTIYDARIVRALKKAVVHYPNGVILKLSDNRRGIVSRQNTLNAALPFIRVFEEQNQLLSATYEINLVDYPGLTIECVETDYVVPSKVE</sequence>
<gene>
    <name evidence="2" type="ORF">GDS87_19295</name>
    <name evidence="3" type="ORF">QNH24_20850</name>
</gene>
<dbReference type="AlphaFoldDB" id="A0AAX3WSR7"/>
<dbReference type="NCBIfam" id="TIGR00277">
    <property type="entry name" value="HDIG"/>
    <property type="match status" value="1"/>
</dbReference>
<dbReference type="EMBL" id="CP045835">
    <property type="protein sequence ID" value="QGG52917.1"/>
    <property type="molecule type" value="Genomic_DNA"/>
</dbReference>
<dbReference type="SUPFAM" id="SSF109604">
    <property type="entry name" value="HD-domain/PDEase-like"/>
    <property type="match status" value="1"/>
</dbReference>
<evidence type="ECO:0000313" key="3">
    <source>
        <dbReference type="EMBL" id="WHY50715.1"/>
    </source>
</evidence>
<dbReference type="PANTHER" id="PTHR43155">
    <property type="entry name" value="CYCLIC DI-GMP PHOSPHODIESTERASE PA4108-RELATED"/>
    <property type="match status" value="1"/>
</dbReference>
<keyword evidence="3" id="KW-0378">Hydrolase</keyword>
<dbReference type="Pfam" id="PF13487">
    <property type="entry name" value="HD_5"/>
    <property type="match status" value="1"/>
</dbReference>
<dbReference type="InterPro" id="IPR037522">
    <property type="entry name" value="HD_GYP_dom"/>
</dbReference>
<dbReference type="SMART" id="SM00471">
    <property type="entry name" value="HDc"/>
    <property type="match status" value="1"/>
</dbReference>
<dbReference type="Proteomes" id="UP001178322">
    <property type="component" value="Chromosome"/>
</dbReference>
<dbReference type="CDD" id="cd00077">
    <property type="entry name" value="HDc"/>
    <property type="match status" value="1"/>
</dbReference>
<dbReference type="PANTHER" id="PTHR43155:SF2">
    <property type="entry name" value="CYCLIC DI-GMP PHOSPHODIESTERASE PA4108"/>
    <property type="match status" value="1"/>
</dbReference>
<accession>A0AAX3WSR7</accession>
<proteinExistence type="predicted"/>
<evidence type="ECO:0000259" key="1">
    <source>
        <dbReference type="PROSITE" id="PS51832"/>
    </source>
</evidence>
<dbReference type="InterPro" id="IPR006675">
    <property type="entry name" value="HDIG_dom"/>
</dbReference>
<name>A0AAX3WSR7_9BACI</name>
<evidence type="ECO:0000313" key="2">
    <source>
        <dbReference type="EMBL" id="QGG52917.1"/>
    </source>
</evidence>
<feature type="domain" description="HD-GYP" evidence="1">
    <location>
        <begin position="113"/>
        <end position="309"/>
    </location>
</feature>
<evidence type="ECO:0000313" key="4">
    <source>
        <dbReference type="Proteomes" id="UP000373269"/>
    </source>
</evidence>
<keyword evidence="4" id="KW-1185">Reference proteome</keyword>
<dbReference type="EMBL" id="CP126101">
    <property type="protein sequence ID" value="WHY50715.1"/>
    <property type="molecule type" value="Genomic_DNA"/>
</dbReference>
<dbReference type="Proteomes" id="UP000373269">
    <property type="component" value="Chromosome"/>
</dbReference>
<evidence type="ECO:0000313" key="5">
    <source>
        <dbReference type="Proteomes" id="UP001178322"/>
    </source>
</evidence>
<dbReference type="InterPro" id="IPR003607">
    <property type="entry name" value="HD/PDEase_dom"/>
</dbReference>
<reference evidence="2 4" key="1">
    <citation type="submission" date="2019-11" db="EMBL/GenBank/DDBJ databases">
        <title>Whole Genome Sequencing and Comparative Genomic Analyses of Lysinibacillus pakistanensis LZH-9, a Halotolerant Strain with Excellent COD Removal Capability.</title>
        <authorList>
            <person name="Zhou H."/>
        </authorList>
    </citation>
    <scope>NUCLEOTIDE SEQUENCE [LARGE SCALE GENOMIC DNA]</scope>
    <source>
        <strain evidence="2 4">LZH-9</strain>
    </source>
</reference>
<organism evidence="3 5">
    <name type="scientific">Lysinibacillus pakistanensis</name>
    <dbReference type="NCBI Taxonomy" id="759811"/>
    <lineage>
        <taxon>Bacteria</taxon>
        <taxon>Bacillati</taxon>
        <taxon>Bacillota</taxon>
        <taxon>Bacilli</taxon>
        <taxon>Bacillales</taxon>
        <taxon>Bacillaceae</taxon>
        <taxon>Lysinibacillus</taxon>
    </lineage>
</organism>
<dbReference type="PROSITE" id="PS51832">
    <property type="entry name" value="HD_GYP"/>
    <property type="match status" value="1"/>
</dbReference>
<dbReference type="Gene3D" id="1.10.3210.10">
    <property type="entry name" value="Hypothetical protein af1432"/>
    <property type="match status" value="1"/>
</dbReference>